<dbReference type="RefSeq" id="WP_087820975.1">
    <property type="nucleotide sequence ID" value="NZ_FYAH01000003.1"/>
</dbReference>
<organism evidence="7 8">
    <name type="scientific">Photobacterium aquimaris</name>
    <dbReference type="NCBI Taxonomy" id="512643"/>
    <lineage>
        <taxon>Bacteria</taxon>
        <taxon>Pseudomonadati</taxon>
        <taxon>Pseudomonadota</taxon>
        <taxon>Gammaproteobacteria</taxon>
        <taxon>Vibrionales</taxon>
        <taxon>Vibrionaceae</taxon>
        <taxon>Photobacterium</taxon>
    </lineage>
</organism>
<feature type="transmembrane region" description="Helical" evidence="6">
    <location>
        <begin position="147"/>
        <end position="166"/>
    </location>
</feature>
<feature type="transmembrane region" description="Helical" evidence="6">
    <location>
        <begin position="364"/>
        <end position="381"/>
    </location>
</feature>
<reference evidence="8" key="1">
    <citation type="submission" date="2017-06" db="EMBL/GenBank/DDBJ databases">
        <authorList>
            <person name="Rodrigo-Torres L."/>
            <person name="Arahal R. D."/>
            <person name="Lucena T."/>
        </authorList>
    </citation>
    <scope>NUCLEOTIDE SEQUENCE [LARGE SCALE GENOMIC DNA]</scope>
    <source>
        <strain evidence="8">type strain: CECT 9192</strain>
    </source>
</reference>
<evidence type="ECO:0000256" key="6">
    <source>
        <dbReference type="SAM" id="Phobius"/>
    </source>
</evidence>
<evidence type="ECO:0000313" key="8">
    <source>
        <dbReference type="Proteomes" id="UP000196485"/>
    </source>
</evidence>
<dbReference type="PANTHER" id="PTHR30250">
    <property type="entry name" value="PST FAMILY PREDICTED COLANIC ACID TRANSPORTER"/>
    <property type="match status" value="1"/>
</dbReference>
<proteinExistence type="predicted"/>
<keyword evidence="2" id="KW-1003">Cell membrane</keyword>
<keyword evidence="5 6" id="KW-0472">Membrane</keyword>
<dbReference type="PANTHER" id="PTHR30250:SF11">
    <property type="entry name" value="O-ANTIGEN TRANSPORTER-RELATED"/>
    <property type="match status" value="1"/>
</dbReference>
<feature type="transmembrane region" description="Helical" evidence="6">
    <location>
        <begin position="292"/>
        <end position="317"/>
    </location>
</feature>
<evidence type="ECO:0000313" key="7">
    <source>
        <dbReference type="EMBL" id="SMY17009.1"/>
    </source>
</evidence>
<evidence type="ECO:0000256" key="4">
    <source>
        <dbReference type="ARBA" id="ARBA00022989"/>
    </source>
</evidence>
<evidence type="ECO:0000256" key="5">
    <source>
        <dbReference type="ARBA" id="ARBA00023136"/>
    </source>
</evidence>
<dbReference type="InterPro" id="IPR050833">
    <property type="entry name" value="Poly_Biosynth_Transport"/>
</dbReference>
<dbReference type="GO" id="GO:0005886">
    <property type="term" value="C:plasma membrane"/>
    <property type="evidence" value="ECO:0007669"/>
    <property type="project" value="UniProtKB-SubCell"/>
</dbReference>
<dbReference type="AlphaFoldDB" id="A0A1Y6KXX1"/>
<evidence type="ECO:0000256" key="2">
    <source>
        <dbReference type="ARBA" id="ARBA00022475"/>
    </source>
</evidence>
<keyword evidence="3 6" id="KW-0812">Transmembrane</keyword>
<comment type="subcellular location">
    <subcellularLocation>
        <location evidence="1">Cell membrane</location>
        <topology evidence="1">Multi-pass membrane protein</topology>
    </subcellularLocation>
</comment>
<feature type="transmembrane region" description="Helical" evidence="6">
    <location>
        <begin position="387"/>
        <end position="406"/>
    </location>
</feature>
<feature type="transmembrane region" description="Helical" evidence="6">
    <location>
        <begin position="115"/>
        <end position="135"/>
    </location>
</feature>
<gene>
    <name evidence="7" type="primary">rfbX_2</name>
    <name evidence="7" type="ORF">PAQU9191_02250</name>
</gene>
<name>A0A1Y6KXX1_9GAMM</name>
<dbReference type="EMBL" id="FYAH01000003">
    <property type="protein sequence ID" value="SMY17009.1"/>
    <property type="molecule type" value="Genomic_DNA"/>
</dbReference>
<protein>
    <submittedName>
        <fullName evidence="7">Putative O-antigen transporter</fullName>
    </submittedName>
</protein>
<keyword evidence="4 6" id="KW-1133">Transmembrane helix</keyword>
<feature type="transmembrane region" description="Helical" evidence="6">
    <location>
        <begin position="12"/>
        <end position="35"/>
    </location>
</feature>
<feature type="transmembrane region" description="Helical" evidence="6">
    <location>
        <begin position="329"/>
        <end position="352"/>
    </location>
</feature>
<feature type="transmembrane region" description="Helical" evidence="6">
    <location>
        <begin position="172"/>
        <end position="191"/>
    </location>
</feature>
<dbReference type="InterPro" id="IPR002797">
    <property type="entry name" value="Polysacc_synth"/>
</dbReference>
<feature type="transmembrane region" description="Helical" evidence="6">
    <location>
        <begin position="89"/>
        <end position="109"/>
    </location>
</feature>
<evidence type="ECO:0000256" key="1">
    <source>
        <dbReference type="ARBA" id="ARBA00004651"/>
    </source>
</evidence>
<dbReference type="Proteomes" id="UP000196485">
    <property type="component" value="Unassembled WGS sequence"/>
</dbReference>
<dbReference type="Pfam" id="PF01943">
    <property type="entry name" value="Polysacc_synt"/>
    <property type="match status" value="1"/>
</dbReference>
<accession>A0A1Y6KXX1</accession>
<evidence type="ECO:0000256" key="3">
    <source>
        <dbReference type="ARBA" id="ARBA00022692"/>
    </source>
</evidence>
<sequence>MNNIVYKRLVKNSVSLGFVTLINLGVPLIVIPLLVKSIGIKDFGIIAFSQAILSYLSMLCDYSFNITATRIIGSIKSKDEINRYTSEVVYTKVFLAIVGLLFVFVFLIASNNESILLISIICLSVIPYSIQNNWFYIGTERSTMLPLWNVFGKGFMLLTVVLIYSLGELTSYTYAIIYIISIMITSIFNIVKLNKICNGLEIPKFGSIKGQILNGLNIFISTLSASGYRNFPVIVMGGFNINPAYIGAYSLVERVVRVITNIIQPISQACVPVASKKYATDIKIGLIFSTKVLLLFLVLSLFSIILLHLFSSEIIYYFTNDNDILVHDIWNVLIYIPVVVAISNVLGVLTLINLGLEKQFNYSIAITGLTGVSLSILASMIKPELMTYVVIWCEFQVMLFMSYYLIRHLNKTKRNY</sequence>
<feature type="transmembrane region" description="Helical" evidence="6">
    <location>
        <begin position="47"/>
        <end position="68"/>
    </location>
</feature>
<keyword evidence="8" id="KW-1185">Reference proteome</keyword>